<dbReference type="PANTHER" id="PTHR38602">
    <property type="entry name" value="INNER MEMBRANE PROTEIN-RELATED"/>
    <property type="match status" value="1"/>
</dbReference>
<dbReference type="RefSeq" id="WP_167675341.1">
    <property type="nucleotide sequence ID" value="NZ_CP050313.1"/>
</dbReference>
<dbReference type="PANTHER" id="PTHR38602:SF1">
    <property type="entry name" value="INNER MEMBRANE PROTEIN"/>
    <property type="match status" value="1"/>
</dbReference>
<reference evidence="2 3" key="1">
    <citation type="submission" date="2020-03" db="EMBL/GenBank/DDBJ databases">
        <title>Complete genome sequence of Shewanella sp.</title>
        <authorList>
            <person name="Kim Y.-S."/>
            <person name="Kim S.-J."/>
            <person name="Jung H.-K."/>
            <person name="Kim K.-H."/>
        </authorList>
    </citation>
    <scope>NUCLEOTIDE SEQUENCE [LARGE SCALE GENOMIC DNA]</scope>
    <source>
        <strain evidence="2 3">PN3F2</strain>
    </source>
</reference>
<evidence type="ECO:0000313" key="2">
    <source>
        <dbReference type="EMBL" id="QIR13527.1"/>
    </source>
</evidence>
<organism evidence="2 3">
    <name type="scientific">Shewanella aestuarii</name>
    <dbReference type="NCBI Taxonomy" id="1028752"/>
    <lineage>
        <taxon>Bacteria</taxon>
        <taxon>Pseudomonadati</taxon>
        <taxon>Pseudomonadota</taxon>
        <taxon>Gammaproteobacteria</taxon>
        <taxon>Alteromonadales</taxon>
        <taxon>Shewanellaceae</taxon>
        <taxon>Shewanella</taxon>
    </lineage>
</organism>
<proteinExistence type="predicted"/>
<evidence type="ECO:0000256" key="1">
    <source>
        <dbReference type="SAM" id="Phobius"/>
    </source>
</evidence>
<gene>
    <name evidence="2" type="ORF">HBH39_02580</name>
</gene>
<keyword evidence="3" id="KW-1185">Reference proteome</keyword>
<dbReference type="EMBL" id="CP050313">
    <property type="protein sequence ID" value="QIR13527.1"/>
    <property type="molecule type" value="Genomic_DNA"/>
</dbReference>
<dbReference type="AlphaFoldDB" id="A0A6G9QHI5"/>
<dbReference type="Pfam" id="PF09838">
    <property type="entry name" value="DUF2065"/>
    <property type="match status" value="1"/>
</dbReference>
<keyword evidence="1" id="KW-0812">Transmembrane</keyword>
<accession>A0A6G9QHI5</accession>
<dbReference type="KEGG" id="saes:HBH39_02580"/>
<feature type="transmembrane region" description="Helical" evidence="1">
    <location>
        <begin position="42"/>
        <end position="61"/>
    </location>
</feature>
<keyword evidence="1" id="KW-0472">Membrane</keyword>
<name>A0A6G9QHI5_9GAMM</name>
<dbReference type="Proteomes" id="UP000502608">
    <property type="component" value="Chromosome"/>
</dbReference>
<evidence type="ECO:0000313" key="3">
    <source>
        <dbReference type="Proteomes" id="UP000502608"/>
    </source>
</evidence>
<dbReference type="InterPro" id="IPR019201">
    <property type="entry name" value="DUF2065"/>
</dbReference>
<sequence length="62" mass="6867">MSMQIFVTAIALVLIIEGIGPLLFPQKWKKYLLELSGQNQNVLRRLGGSLVTAGIVLLIIFQ</sequence>
<protein>
    <submittedName>
        <fullName evidence="2">DUF2065 domain-containing protein</fullName>
    </submittedName>
</protein>
<keyword evidence="1" id="KW-1133">Transmembrane helix</keyword>